<name>A0A443SD52_9ACAR</name>
<evidence type="ECO:0000256" key="1">
    <source>
        <dbReference type="SAM" id="MobiDB-lite"/>
    </source>
</evidence>
<dbReference type="EMBL" id="NCKV01003777">
    <property type="protein sequence ID" value="RWS25374.1"/>
    <property type="molecule type" value="Genomic_DNA"/>
</dbReference>
<protein>
    <submittedName>
        <fullName evidence="2">Uncharacterized protein</fullName>
    </submittedName>
</protein>
<dbReference type="AlphaFoldDB" id="A0A443SD52"/>
<dbReference type="VEuPathDB" id="VectorBase:LDEU006666"/>
<gene>
    <name evidence="2" type="ORF">B4U80_05030</name>
</gene>
<proteinExistence type="predicted"/>
<comment type="caution">
    <text evidence="2">The sequence shown here is derived from an EMBL/GenBank/DDBJ whole genome shotgun (WGS) entry which is preliminary data.</text>
</comment>
<accession>A0A443SD52</accession>
<organism evidence="2 3">
    <name type="scientific">Leptotrombidium deliense</name>
    <dbReference type="NCBI Taxonomy" id="299467"/>
    <lineage>
        <taxon>Eukaryota</taxon>
        <taxon>Metazoa</taxon>
        <taxon>Ecdysozoa</taxon>
        <taxon>Arthropoda</taxon>
        <taxon>Chelicerata</taxon>
        <taxon>Arachnida</taxon>
        <taxon>Acari</taxon>
        <taxon>Acariformes</taxon>
        <taxon>Trombidiformes</taxon>
        <taxon>Prostigmata</taxon>
        <taxon>Anystina</taxon>
        <taxon>Parasitengona</taxon>
        <taxon>Trombiculoidea</taxon>
        <taxon>Trombiculidae</taxon>
        <taxon>Leptotrombidium</taxon>
    </lineage>
</organism>
<evidence type="ECO:0000313" key="3">
    <source>
        <dbReference type="Proteomes" id="UP000288716"/>
    </source>
</evidence>
<evidence type="ECO:0000313" key="2">
    <source>
        <dbReference type="EMBL" id="RWS25374.1"/>
    </source>
</evidence>
<feature type="compositionally biased region" description="Polar residues" evidence="1">
    <location>
        <begin position="26"/>
        <end position="35"/>
    </location>
</feature>
<sequence length="35" mass="3852">MHSSAFLRSFANQSVGTTNKTRRPSSRSAVPQESE</sequence>
<reference evidence="2 3" key="1">
    <citation type="journal article" date="2018" name="Gigascience">
        <title>Genomes of trombidid mites reveal novel predicted allergens and laterally-transferred genes associated with secondary metabolism.</title>
        <authorList>
            <person name="Dong X."/>
            <person name="Chaisiri K."/>
            <person name="Xia D."/>
            <person name="Armstrong S.D."/>
            <person name="Fang Y."/>
            <person name="Donnelly M.J."/>
            <person name="Kadowaki T."/>
            <person name="McGarry J.W."/>
            <person name="Darby A.C."/>
            <person name="Makepeace B.L."/>
        </authorList>
    </citation>
    <scope>NUCLEOTIDE SEQUENCE [LARGE SCALE GENOMIC DNA]</scope>
    <source>
        <strain evidence="2">UoL-UT</strain>
    </source>
</reference>
<keyword evidence="3" id="KW-1185">Reference proteome</keyword>
<dbReference type="Proteomes" id="UP000288716">
    <property type="component" value="Unassembled WGS sequence"/>
</dbReference>
<feature type="region of interest" description="Disordered" evidence="1">
    <location>
        <begin position="1"/>
        <end position="35"/>
    </location>
</feature>
<feature type="compositionally biased region" description="Polar residues" evidence="1">
    <location>
        <begin position="10"/>
        <end position="19"/>
    </location>
</feature>